<protein>
    <submittedName>
        <fullName evidence="1">Uncharacterized protein</fullName>
    </submittedName>
</protein>
<proteinExistence type="predicted"/>
<evidence type="ECO:0000313" key="1">
    <source>
        <dbReference type="EMBL" id="DAE30697.1"/>
    </source>
</evidence>
<organism evidence="1">
    <name type="scientific">virus sp. ctML55</name>
    <dbReference type="NCBI Taxonomy" id="2827627"/>
    <lineage>
        <taxon>Viruses</taxon>
    </lineage>
</organism>
<accession>A0A8S5RHZ6</accession>
<sequence>MLALEYAIEKIGVVSTPPPLATEVLIGYLTVSPVLKLLPETL</sequence>
<name>A0A8S5RHZ6_9VIRU</name>
<dbReference type="EMBL" id="BK059105">
    <property type="protein sequence ID" value="DAE30697.1"/>
    <property type="molecule type" value="Genomic_DNA"/>
</dbReference>
<reference evidence="1" key="1">
    <citation type="journal article" date="2021" name="Proc. Natl. Acad. Sci. U.S.A.">
        <title>A Catalog of Tens of Thousands of Viruses from Human Metagenomes Reveals Hidden Associations with Chronic Diseases.</title>
        <authorList>
            <person name="Tisza M.J."/>
            <person name="Buck C.B."/>
        </authorList>
    </citation>
    <scope>NUCLEOTIDE SEQUENCE</scope>
    <source>
        <strain evidence="1">CtML55</strain>
    </source>
</reference>